<evidence type="ECO:0000256" key="3">
    <source>
        <dbReference type="ARBA" id="ARBA00022729"/>
    </source>
</evidence>
<sequence length="301" mass="33391">MYRKLAFVTLGFMLALSFSASPILAHTVLEKVAKTGVLTAGTSKDAFPFAYKNEKGQLSGYSVDMVKLIQKQLEQELKRPITLKLVAVDPEDRISSLLTNKVDIVCDASSFTWERERDVDFSVSYDLTGTRLLVKRGSSLWGPESLVGKRIGALPKTTNELSMRRAQPKAQIVLVQDRAEGYKALQEGKIDAYASDGILLEGLLQIASNANKFQIVGYPYSNEGIGCMLPENNSTFRDTVNYTLIRFMQGFLTGKKSEVSTFDRWFGGSGVAPLTQDQRDLVIENMRLTLDSLEPLPESDL</sequence>
<feature type="chain" id="PRO_5026898137" evidence="4">
    <location>
        <begin position="26"/>
        <end position="301"/>
    </location>
</feature>
<dbReference type="Pfam" id="PF00497">
    <property type="entry name" value="SBP_bac_3"/>
    <property type="match status" value="1"/>
</dbReference>
<name>A0A6J4JXR7_9CYAN</name>
<proteinExistence type="inferred from homology"/>
<dbReference type="SUPFAM" id="SSF53850">
    <property type="entry name" value="Periplasmic binding protein-like II"/>
    <property type="match status" value="1"/>
</dbReference>
<dbReference type="Gene3D" id="3.40.190.10">
    <property type="entry name" value="Periplasmic binding protein-like II"/>
    <property type="match status" value="2"/>
</dbReference>
<gene>
    <name evidence="6" type="ORF">AVDCRST_MAG92-4239</name>
</gene>
<keyword evidence="2" id="KW-0813">Transport</keyword>
<accession>A0A6J4JXR7</accession>
<evidence type="ECO:0000256" key="4">
    <source>
        <dbReference type="SAM" id="SignalP"/>
    </source>
</evidence>
<evidence type="ECO:0000259" key="5">
    <source>
        <dbReference type="SMART" id="SM00062"/>
    </source>
</evidence>
<dbReference type="PANTHER" id="PTHR30085">
    <property type="entry name" value="AMINO ACID ABC TRANSPORTER PERMEASE"/>
    <property type="match status" value="1"/>
</dbReference>
<evidence type="ECO:0000313" key="6">
    <source>
        <dbReference type="EMBL" id="CAA9290246.1"/>
    </source>
</evidence>
<dbReference type="InterPro" id="IPR001638">
    <property type="entry name" value="Solute-binding_3/MltF_N"/>
</dbReference>
<evidence type="ECO:0000256" key="2">
    <source>
        <dbReference type="ARBA" id="ARBA00022448"/>
    </source>
</evidence>
<dbReference type="InterPro" id="IPR026358">
    <property type="entry name" value="Orph_peri_GRRM"/>
</dbReference>
<dbReference type="PANTHER" id="PTHR30085:SF6">
    <property type="entry name" value="ABC TRANSPORTER GLUTAMINE-BINDING PROTEIN GLNH"/>
    <property type="match status" value="1"/>
</dbReference>
<dbReference type="AlphaFoldDB" id="A0A6J4JXR7"/>
<dbReference type="GO" id="GO:0006865">
    <property type="term" value="P:amino acid transport"/>
    <property type="evidence" value="ECO:0007669"/>
    <property type="project" value="TreeGrafter"/>
</dbReference>
<reference evidence="6" key="1">
    <citation type="submission" date="2020-02" db="EMBL/GenBank/DDBJ databases">
        <authorList>
            <person name="Meier V. D."/>
        </authorList>
    </citation>
    <scope>NUCLEOTIDE SEQUENCE</scope>
    <source>
        <strain evidence="6">AVDCRST_MAG92</strain>
    </source>
</reference>
<dbReference type="NCBIfam" id="TIGR04262">
    <property type="entry name" value="orph_peri_GRRM"/>
    <property type="match status" value="1"/>
</dbReference>
<dbReference type="InterPro" id="IPR051455">
    <property type="entry name" value="Bact_solute-bind_prot3"/>
</dbReference>
<dbReference type="SMART" id="SM00062">
    <property type="entry name" value="PBPb"/>
    <property type="match status" value="1"/>
</dbReference>
<evidence type="ECO:0000256" key="1">
    <source>
        <dbReference type="ARBA" id="ARBA00010333"/>
    </source>
</evidence>
<dbReference type="GO" id="GO:0030288">
    <property type="term" value="C:outer membrane-bounded periplasmic space"/>
    <property type="evidence" value="ECO:0007669"/>
    <property type="project" value="TreeGrafter"/>
</dbReference>
<comment type="similarity">
    <text evidence="1">Belongs to the bacterial solute-binding protein 3 family.</text>
</comment>
<protein>
    <submittedName>
        <fullName evidence="6">ABC transporter, substrate-binding protein (Cluster 3, basic aa/glutamine/opines)</fullName>
    </submittedName>
</protein>
<keyword evidence="3 4" id="KW-0732">Signal</keyword>
<organism evidence="6">
    <name type="scientific">uncultured Coleofasciculus sp</name>
    <dbReference type="NCBI Taxonomy" id="1267456"/>
    <lineage>
        <taxon>Bacteria</taxon>
        <taxon>Bacillati</taxon>
        <taxon>Cyanobacteriota</taxon>
        <taxon>Cyanophyceae</taxon>
        <taxon>Coleofasciculales</taxon>
        <taxon>Coleofasciculaceae</taxon>
        <taxon>Coleofasciculus</taxon>
        <taxon>environmental samples</taxon>
    </lineage>
</organism>
<feature type="signal peptide" evidence="4">
    <location>
        <begin position="1"/>
        <end position="25"/>
    </location>
</feature>
<dbReference type="CDD" id="cd13688">
    <property type="entry name" value="PBP2_GltI_DEBP"/>
    <property type="match status" value="1"/>
</dbReference>
<dbReference type="EMBL" id="CADCTM010000747">
    <property type="protein sequence ID" value="CAA9290246.1"/>
    <property type="molecule type" value="Genomic_DNA"/>
</dbReference>
<dbReference type="GO" id="GO:0005576">
    <property type="term" value="C:extracellular region"/>
    <property type="evidence" value="ECO:0007669"/>
    <property type="project" value="TreeGrafter"/>
</dbReference>
<feature type="domain" description="Solute-binding protein family 3/N-terminal" evidence="5">
    <location>
        <begin position="37"/>
        <end position="269"/>
    </location>
</feature>